<comment type="caution">
    <text evidence="2">The sequence shown here is derived from an EMBL/GenBank/DDBJ whole genome shotgun (WGS) entry which is preliminary data.</text>
</comment>
<reference evidence="2 3" key="1">
    <citation type="submission" date="2019-06" db="EMBL/GenBank/DDBJ databases">
        <title>Genomic Encyclopedia of Type Strains, Phase IV (KMG-V): Genome sequencing to study the core and pangenomes of soil and plant-associated prokaryotes.</title>
        <authorList>
            <person name="Whitman W."/>
        </authorList>
    </citation>
    <scope>NUCLEOTIDE SEQUENCE [LARGE SCALE GENOMIC DNA]</scope>
    <source>
        <strain evidence="2 3">BR 10556</strain>
    </source>
</reference>
<dbReference type="EMBL" id="VITW01000009">
    <property type="protein sequence ID" value="TWB69640.1"/>
    <property type="molecule type" value="Genomic_DNA"/>
</dbReference>
<gene>
    <name evidence="2" type="ORF">FBZ95_109237</name>
</gene>
<dbReference type="AlphaFoldDB" id="A0A560JMW2"/>
<name>A0A560JMW2_9BRAD</name>
<keyword evidence="3" id="KW-1185">Reference proteome</keyword>
<sequence length="63" mass="6785">MRKEAARLLDGSGWLPEPPRSVDSSASSVEQESDAGKLPEFLADDEDREAAGNDDPQQLEAAE</sequence>
<organism evidence="2 3">
    <name type="scientific">Bradyrhizobium sacchari</name>
    <dbReference type="NCBI Taxonomy" id="1399419"/>
    <lineage>
        <taxon>Bacteria</taxon>
        <taxon>Pseudomonadati</taxon>
        <taxon>Pseudomonadota</taxon>
        <taxon>Alphaproteobacteria</taxon>
        <taxon>Hyphomicrobiales</taxon>
        <taxon>Nitrobacteraceae</taxon>
        <taxon>Bradyrhizobium</taxon>
    </lineage>
</organism>
<proteinExistence type="predicted"/>
<feature type="region of interest" description="Disordered" evidence="1">
    <location>
        <begin position="1"/>
        <end position="63"/>
    </location>
</feature>
<dbReference type="STRING" id="1399419.A5906_23675"/>
<protein>
    <submittedName>
        <fullName evidence="2">Uncharacterized protein</fullName>
    </submittedName>
</protein>
<dbReference type="Proteomes" id="UP000315914">
    <property type="component" value="Unassembled WGS sequence"/>
</dbReference>
<evidence type="ECO:0000313" key="2">
    <source>
        <dbReference type="EMBL" id="TWB69640.1"/>
    </source>
</evidence>
<evidence type="ECO:0000256" key="1">
    <source>
        <dbReference type="SAM" id="MobiDB-lite"/>
    </source>
</evidence>
<accession>A0A560JMW2</accession>
<evidence type="ECO:0000313" key="3">
    <source>
        <dbReference type="Proteomes" id="UP000315914"/>
    </source>
</evidence>